<dbReference type="PROSITE" id="PS51194">
    <property type="entry name" value="HELICASE_CTER"/>
    <property type="match status" value="1"/>
</dbReference>
<feature type="repeat" description="ANK" evidence="9">
    <location>
        <begin position="469"/>
        <end position="501"/>
    </location>
</feature>
<keyword evidence="9" id="KW-0040">ANK repeat</keyword>
<dbReference type="SUPFAM" id="SSF52540">
    <property type="entry name" value="P-loop containing nucleoside triphosphate hydrolases"/>
    <property type="match status" value="2"/>
</dbReference>
<dbReference type="PROSITE" id="PS50088">
    <property type="entry name" value="ANK_REPEAT"/>
    <property type="match status" value="1"/>
</dbReference>
<dbReference type="CDD" id="cd18791">
    <property type="entry name" value="SF2_C_RHA"/>
    <property type="match status" value="1"/>
</dbReference>
<evidence type="ECO:0000256" key="5">
    <source>
        <dbReference type="ARBA" id="ARBA00022806"/>
    </source>
</evidence>
<reference evidence="15" key="2">
    <citation type="submission" date="2015-02" db="UniProtKB">
        <authorList>
            <consortium name="EnsemblMetazoa"/>
        </authorList>
    </citation>
    <scope>IDENTIFICATION</scope>
</reference>
<feature type="compositionally biased region" description="Polar residues" evidence="10">
    <location>
        <begin position="135"/>
        <end position="144"/>
    </location>
</feature>
<feature type="compositionally biased region" description="Basic and acidic residues" evidence="10">
    <location>
        <begin position="1199"/>
        <end position="1215"/>
    </location>
</feature>
<dbReference type="GO" id="GO:0003677">
    <property type="term" value="F:DNA binding"/>
    <property type="evidence" value="ECO:0007669"/>
    <property type="project" value="UniProtKB-ARBA"/>
</dbReference>
<dbReference type="InterPro" id="IPR007502">
    <property type="entry name" value="Helicase-assoc_dom"/>
</dbReference>
<dbReference type="Pfam" id="PF00270">
    <property type="entry name" value="DEAD"/>
    <property type="match status" value="1"/>
</dbReference>
<evidence type="ECO:0000256" key="1">
    <source>
        <dbReference type="ARBA" id="ARBA00004123"/>
    </source>
</evidence>
<proteinExistence type="inferred from homology"/>
<evidence type="ECO:0000256" key="6">
    <source>
        <dbReference type="ARBA" id="ARBA00022840"/>
    </source>
</evidence>
<dbReference type="GO" id="GO:0005524">
    <property type="term" value="F:ATP binding"/>
    <property type="evidence" value="ECO:0007669"/>
    <property type="project" value="UniProtKB-KW"/>
</dbReference>
<dbReference type="InterPro" id="IPR048333">
    <property type="entry name" value="HA2_WH"/>
</dbReference>
<dbReference type="Pfam" id="PF01424">
    <property type="entry name" value="R3H"/>
    <property type="match status" value="1"/>
</dbReference>
<keyword evidence="6" id="KW-0067">ATP-binding</keyword>
<dbReference type="PROSITE" id="PS50882">
    <property type="entry name" value="YTH"/>
    <property type="match status" value="1"/>
</dbReference>
<dbReference type="InterPro" id="IPR001374">
    <property type="entry name" value="R3H_dom"/>
</dbReference>
<evidence type="ECO:0008006" key="17">
    <source>
        <dbReference type="Google" id="ProtNLM"/>
    </source>
</evidence>
<dbReference type="InterPro" id="IPR014001">
    <property type="entry name" value="Helicase_ATP-bd"/>
</dbReference>
<dbReference type="InterPro" id="IPR007275">
    <property type="entry name" value="YTH_domain"/>
</dbReference>
<keyword evidence="7" id="KW-0694">RNA-binding</keyword>
<evidence type="ECO:0000256" key="10">
    <source>
        <dbReference type="SAM" id="MobiDB-lite"/>
    </source>
</evidence>
<name>T1JES8_STRMM</name>
<dbReference type="EnsemblMetazoa" id="SMAR012330-RA">
    <property type="protein sequence ID" value="SMAR012330-PA"/>
    <property type="gene ID" value="SMAR012330"/>
</dbReference>
<dbReference type="PhylomeDB" id="T1JES8"/>
<dbReference type="Gene3D" id="3.10.590.10">
    <property type="entry name" value="ph1033 like domains"/>
    <property type="match status" value="1"/>
</dbReference>
<dbReference type="Pfam" id="PF04146">
    <property type="entry name" value="YTH"/>
    <property type="match status" value="1"/>
</dbReference>
<dbReference type="SUPFAM" id="SSF48403">
    <property type="entry name" value="Ankyrin repeat"/>
    <property type="match status" value="1"/>
</dbReference>
<feature type="domain" description="YTH" evidence="11">
    <location>
        <begin position="1256"/>
        <end position="1386"/>
    </location>
</feature>
<dbReference type="SMART" id="SM00248">
    <property type="entry name" value="ANK"/>
    <property type="match status" value="2"/>
</dbReference>
<dbReference type="InterPro" id="IPR001650">
    <property type="entry name" value="Helicase_C-like"/>
</dbReference>
<reference evidence="16" key="1">
    <citation type="submission" date="2011-05" db="EMBL/GenBank/DDBJ databases">
        <authorList>
            <person name="Richards S.R."/>
            <person name="Qu J."/>
            <person name="Jiang H."/>
            <person name="Jhangiani S.N."/>
            <person name="Agravi P."/>
            <person name="Goodspeed R."/>
            <person name="Gross S."/>
            <person name="Mandapat C."/>
            <person name="Jackson L."/>
            <person name="Mathew T."/>
            <person name="Pu L."/>
            <person name="Thornton R."/>
            <person name="Saada N."/>
            <person name="Wilczek-Boney K.B."/>
            <person name="Lee S."/>
            <person name="Kovar C."/>
            <person name="Wu Y."/>
            <person name="Scherer S.E."/>
            <person name="Worley K.C."/>
            <person name="Muzny D.M."/>
            <person name="Gibbs R."/>
        </authorList>
    </citation>
    <scope>NUCLEOTIDE SEQUENCE</scope>
    <source>
        <strain evidence="16">Brora</strain>
    </source>
</reference>
<dbReference type="eggNOG" id="KOG0920">
    <property type="taxonomic scope" value="Eukaryota"/>
</dbReference>
<protein>
    <recommendedName>
        <fullName evidence="17">RNA helicase</fullName>
    </recommendedName>
</protein>
<dbReference type="SMART" id="SM00487">
    <property type="entry name" value="DEXDc"/>
    <property type="match status" value="1"/>
</dbReference>
<dbReference type="Pfam" id="PF21010">
    <property type="entry name" value="HA2_C"/>
    <property type="match status" value="1"/>
</dbReference>
<keyword evidence="16" id="KW-1185">Reference proteome</keyword>
<evidence type="ECO:0000259" key="13">
    <source>
        <dbReference type="PROSITE" id="PS51192"/>
    </source>
</evidence>
<dbReference type="InterPro" id="IPR059023">
    <property type="entry name" value="RNA_hel_CTD"/>
</dbReference>
<dbReference type="PROSITE" id="PS50297">
    <property type="entry name" value="ANK_REP_REGION"/>
    <property type="match status" value="1"/>
</dbReference>
<dbReference type="InterPro" id="IPR002110">
    <property type="entry name" value="Ankyrin_rpt"/>
</dbReference>
<dbReference type="HOGENOM" id="CLU_001832_1_6_1"/>
<dbReference type="eggNOG" id="KOG1902">
    <property type="taxonomic scope" value="Eukaryota"/>
</dbReference>
<feature type="domain" description="Helicase C-terminal" evidence="14">
    <location>
        <begin position="576"/>
        <end position="747"/>
    </location>
</feature>
<dbReference type="GO" id="GO:0003723">
    <property type="term" value="F:RNA binding"/>
    <property type="evidence" value="ECO:0007669"/>
    <property type="project" value="UniProtKB-KW"/>
</dbReference>
<dbReference type="Gene3D" id="3.40.50.300">
    <property type="entry name" value="P-loop containing nucleotide triphosphate hydrolases"/>
    <property type="match status" value="2"/>
</dbReference>
<evidence type="ECO:0000259" key="12">
    <source>
        <dbReference type="PROSITE" id="PS51061"/>
    </source>
</evidence>
<evidence type="ECO:0000256" key="8">
    <source>
        <dbReference type="ARBA" id="ARBA00023242"/>
    </source>
</evidence>
<dbReference type="FunFam" id="3.40.50.300:FF:000811">
    <property type="entry name" value="probable ATP-dependent RNA helicase YTHDC2"/>
    <property type="match status" value="1"/>
</dbReference>
<dbReference type="PROSITE" id="PS51061">
    <property type="entry name" value="R3H"/>
    <property type="match status" value="1"/>
</dbReference>
<comment type="similarity">
    <text evidence="2">Belongs to the DEAD box helicase family. DEAH subfamily.</text>
</comment>
<dbReference type="EMBL" id="JH432130">
    <property type="status" value="NOT_ANNOTATED_CDS"/>
    <property type="molecule type" value="Genomic_DNA"/>
</dbReference>
<dbReference type="FunFam" id="3.30.1370.50:FF:000002">
    <property type="entry name" value="Immunoglobulin mu DNA-binding protein 2"/>
    <property type="match status" value="1"/>
</dbReference>
<feature type="region of interest" description="Disordered" evidence="10">
    <location>
        <begin position="135"/>
        <end position="155"/>
    </location>
</feature>
<feature type="compositionally biased region" description="Polar residues" evidence="10">
    <location>
        <begin position="1187"/>
        <end position="1197"/>
    </location>
</feature>
<comment type="subcellular location">
    <subcellularLocation>
        <location evidence="1">Nucleus</location>
    </subcellularLocation>
</comment>
<dbReference type="GO" id="GO:0005634">
    <property type="term" value="C:nucleus"/>
    <property type="evidence" value="ECO:0007669"/>
    <property type="project" value="UniProtKB-SubCell"/>
</dbReference>
<keyword evidence="3" id="KW-0547">Nucleotide-binding</keyword>
<dbReference type="InterPro" id="IPR027417">
    <property type="entry name" value="P-loop_NTPase"/>
</dbReference>
<evidence type="ECO:0000313" key="15">
    <source>
        <dbReference type="EnsemblMetazoa" id="SMAR012330-PA"/>
    </source>
</evidence>
<evidence type="ECO:0000256" key="2">
    <source>
        <dbReference type="ARBA" id="ARBA00008792"/>
    </source>
</evidence>
<feature type="domain" description="Helicase ATP-binding" evidence="13">
    <location>
        <begin position="173"/>
        <end position="339"/>
    </location>
</feature>
<dbReference type="Gene3D" id="1.25.40.20">
    <property type="entry name" value="Ankyrin repeat-containing domain"/>
    <property type="match status" value="1"/>
</dbReference>
<dbReference type="GO" id="GO:0016787">
    <property type="term" value="F:hydrolase activity"/>
    <property type="evidence" value="ECO:0007669"/>
    <property type="project" value="UniProtKB-KW"/>
</dbReference>
<accession>T1JES8</accession>
<organism evidence="15 16">
    <name type="scientific">Strigamia maritima</name>
    <name type="common">European centipede</name>
    <name type="synonym">Geophilus maritimus</name>
    <dbReference type="NCBI Taxonomy" id="126957"/>
    <lineage>
        <taxon>Eukaryota</taxon>
        <taxon>Metazoa</taxon>
        <taxon>Ecdysozoa</taxon>
        <taxon>Arthropoda</taxon>
        <taxon>Myriapoda</taxon>
        <taxon>Chilopoda</taxon>
        <taxon>Pleurostigmophora</taxon>
        <taxon>Geophilomorpha</taxon>
        <taxon>Linotaeniidae</taxon>
        <taxon>Strigamia</taxon>
    </lineage>
</organism>
<dbReference type="SMART" id="SM00847">
    <property type="entry name" value="HA2"/>
    <property type="match status" value="1"/>
</dbReference>
<dbReference type="Pfam" id="PF26026">
    <property type="entry name" value="RNA_hel_CTD"/>
    <property type="match status" value="1"/>
</dbReference>
<dbReference type="FunFam" id="1.20.120.1080:FF:000008">
    <property type="entry name" value="probable ATP-dependent RNA helicase YTHDC2"/>
    <property type="match status" value="1"/>
</dbReference>
<dbReference type="SMART" id="SM00393">
    <property type="entry name" value="R3H"/>
    <property type="match status" value="1"/>
</dbReference>
<feature type="region of interest" description="Disordered" evidence="10">
    <location>
        <begin position="1180"/>
        <end position="1231"/>
    </location>
</feature>
<keyword evidence="8" id="KW-0539">Nucleus</keyword>
<dbReference type="PANTHER" id="PTHR18934">
    <property type="entry name" value="ATP-DEPENDENT RNA HELICASE"/>
    <property type="match status" value="1"/>
</dbReference>
<dbReference type="PROSITE" id="PS51192">
    <property type="entry name" value="HELICASE_ATP_BIND_1"/>
    <property type="match status" value="1"/>
</dbReference>
<dbReference type="CDD" id="cd21134">
    <property type="entry name" value="YTH"/>
    <property type="match status" value="1"/>
</dbReference>
<dbReference type="STRING" id="126957.T1JES8"/>
<dbReference type="InterPro" id="IPR036770">
    <property type="entry name" value="Ankyrin_rpt-contain_sf"/>
</dbReference>
<dbReference type="SMART" id="SM00490">
    <property type="entry name" value="HELICc"/>
    <property type="match status" value="1"/>
</dbReference>
<evidence type="ECO:0000256" key="4">
    <source>
        <dbReference type="ARBA" id="ARBA00022801"/>
    </source>
</evidence>
<dbReference type="Pfam" id="PF04408">
    <property type="entry name" value="WHD_HA2"/>
    <property type="match status" value="1"/>
</dbReference>
<evidence type="ECO:0000313" key="16">
    <source>
        <dbReference type="Proteomes" id="UP000014500"/>
    </source>
</evidence>
<dbReference type="FunFam" id="3.40.50.300:FF:000284">
    <property type="entry name" value="probable ATP-dependent RNA helicase YTHDC2"/>
    <property type="match status" value="1"/>
</dbReference>
<dbReference type="InterPro" id="IPR036867">
    <property type="entry name" value="R3H_dom_sf"/>
</dbReference>
<dbReference type="Proteomes" id="UP000014500">
    <property type="component" value="Unassembled WGS sequence"/>
</dbReference>
<evidence type="ECO:0000256" key="9">
    <source>
        <dbReference type="PROSITE-ProRule" id="PRU00023"/>
    </source>
</evidence>
<feature type="region of interest" description="Disordered" evidence="10">
    <location>
        <begin position="1039"/>
        <end position="1064"/>
    </location>
</feature>
<evidence type="ECO:0000256" key="3">
    <source>
        <dbReference type="ARBA" id="ARBA00022741"/>
    </source>
</evidence>
<feature type="compositionally biased region" description="Low complexity" evidence="10">
    <location>
        <begin position="1216"/>
        <end position="1231"/>
    </location>
</feature>
<feature type="domain" description="R3H" evidence="12">
    <location>
        <begin position="14"/>
        <end position="78"/>
    </location>
</feature>
<keyword evidence="4" id="KW-0378">Hydrolase</keyword>
<dbReference type="InterPro" id="IPR011709">
    <property type="entry name" value="DEAD-box_helicase_OB_fold"/>
</dbReference>
<dbReference type="FunFam" id="1.25.40.20:FF:000159">
    <property type="entry name" value="probable ATP-dependent RNA helicase YTHDC2"/>
    <property type="match status" value="1"/>
</dbReference>
<dbReference type="PANTHER" id="PTHR18934:SF213">
    <property type="entry name" value="3'-5' RNA HELICASE YTHDC2"/>
    <property type="match status" value="1"/>
</dbReference>
<keyword evidence="5" id="KW-0347">Helicase</keyword>
<evidence type="ECO:0000259" key="14">
    <source>
        <dbReference type="PROSITE" id="PS51194"/>
    </source>
</evidence>
<dbReference type="GO" id="GO:0004386">
    <property type="term" value="F:helicase activity"/>
    <property type="evidence" value="ECO:0007669"/>
    <property type="project" value="UniProtKB-KW"/>
</dbReference>
<dbReference type="Gene3D" id="1.20.120.1080">
    <property type="match status" value="1"/>
</dbReference>
<evidence type="ECO:0000259" key="11">
    <source>
        <dbReference type="PROSITE" id="PS50882"/>
    </source>
</evidence>
<dbReference type="Gene3D" id="3.30.1370.50">
    <property type="entry name" value="R3H-like domain"/>
    <property type="match status" value="1"/>
</dbReference>
<evidence type="ECO:0000256" key="7">
    <source>
        <dbReference type="ARBA" id="ARBA00022884"/>
    </source>
</evidence>
<sequence>MTKTKGNKDVCVGEDLRIAVTLTLQKFRLTEEQKEYEFPSSLTSLERAFIHGLALDLGLKSKSRGKGANRFLTVYKKEGSTIVQADAVFQLARVSRQHIISLLQRFPVTNKERQELLPLTERDRLLPEEGHEINRTTGRLNNGIPQVPPPRGHSELNSFRESLPVWKIKDEVINTIEQNQIVLVSGDTGCGKTTQIPQFILDTYQAKNKPCRIICTQPRRISALTIAERVALERDEKIGQTIGYQIRLESRVSPKTLLTFCTNGVLLRTLIGGDSALATVTHVIVDEIHERDRFSDFLLIILRDCLAKFRNLKLVLMSAVLDIQLFVKYFNGCPVISIPGSVHDVQELFLEDILKCTGFTSKSMMKYKSELDKMKNQSKSLIDWCNMPVLPSTSSDQNKKLDVACDRGAISPRTLDMISEKIEPEPWLAAEMDQCISKAWLAGSEEAFTQLMNVIMTENVSVDYQHSETSATPLMVAAGRGCLNTVEQLLNLGANINVRASNDWTALDWGHKFNNSNIVELLEAHITACEASYSDTSELIKLSKDTHLTEEDKELLNIYHHGFDDEKVDIDLIMCLLYKIHTSQEEGAVLIFLPGYDEIVGLRDRILCDDKRFADTSKFILYTLHSNMQSVDQKKVFKNPPQGIRKIILATNIAETSVTINDVVFVIDSGKVKEKSYDALTGVSTLKAVWISKASSVQRKGRSGRCQPGLCYHLFSRIRFRYLQEFQQPEILRFPLQELCLNTKLLAPPNTPIADFLSKAPDPPAFMVTRNAVQLLKTIDALDPWEDLTELGHHLLDLPIEPRLGKMVLYSVVLKCLDPILTIVCALAYRDPFVLPAQPSQKRASAIARKKLAAGTYSDHMSLLRAFQAWQKARSDGWERAFCEKNFLSAATMEIVVGMRTQLLGQLRASGFVRARGGGDIRDLNSNSENWAVVKAALCAGTYPNLIRVDRERIQLMTQKESKVRFHPSTVLSELPKSARTSVASSHSQVVESLPSDWLIYEEMTRAGRLAHVRCCTLITPITIALFAGPARLPHDAVTEADSGARGDGYQDNDSDSEFEEKNESQKAMLKIDDWVSFRVDSEAVHLALQLRQKWHSLFLRRMRAPSKPWSQVDEAVVRTIINILSSEEQALGLQQPLGIGQRPRPMATDYFSSTPATTGMRRTSGDINESMEDFVPQESNRFAPRPQNQPFVSASSPKKKESSRFSRGSDERSDSSSIRSTSSICGSTSISPCPSPTGCAEKESLLACSSSGGSCRYYIIKSNSQKMIEVSLIRGVWAFTPSTERKLQKTLKEGKILYLIFSVQGSGHFQGYAHLTCDLITEKISEFSAPNLGQVYRIEWIKRANVPFQSTRHLQNPWNENRKIQISRDGQEVEPSVGEALCKLWDKVPSFVPKCALLSHMKDQCEGRIDDDGANDSHT</sequence>
<dbReference type="InterPro" id="IPR011545">
    <property type="entry name" value="DEAD/DEAH_box_helicase_dom"/>
</dbReference>
<dbReference type="Pfam" id="PF12796">
    <property type="entry name" value="Ank_2"/>
    <property type="match status" value="1"/>
</dbReference>
<dbReference type="Pfam" id="PF07717">
    <property type="entry name" value="OB_NTP_bind"/>
    <property type="match status" value="1"/>
</dbReference>
<dbReference type="OMA" id="EWIKRAN"/>
<dbReference type="SUPFAM" id="SSF82708">
    <property type="entry name" value="R3H domain"/>
    <property type="match status" value="1"/>
</dbReference>
<dbReference type="Pfam" id="PF00271">
    <property type="entry name" value="Helicase_C"/>
    <property type="match status" value="1"/>
</dbReference>